<feature type="transmembrane region" description="Helical" evidence="6">
    <location>
        <begin position="346"/>
        <end position="362"/>
    </location>
</feature>
<feature type="transmembrane region" description="Helical" evidence="6">
    <location>
        <begin position="407"/>
        <end position="425"/>
    </location>
</feature>
<feature type="transmembrane region" description="Helical" evidence="6">
    <location>
        <begin position="463"/>
        <end position="484"/>
    </location>
</feature>
<evidence type="ECO:0000256" key="2">
    <source>
        <dbReference type="ARBA" id="ARBA00022475"/>
    </source>
</evidence>
<feature type="transmembrane region" description="Helical" evidence="6">
    <location>
        <begin position="309"/>
        <end position="334"/>
    </location>
</feature>
<evidence type="ECO:0000256" key="4">
    <source>
        <dbReference type="ARBA" id="ARBA00022989"/>
    </source>
</evidence>
<feature type="transmembrane region" description="Helical" evidence="6">
    <location>
        <begin position="374"/>
        <end position="395"/>
    </location>
</feature>
<sequence length="487" mass="55210">MGKIKLLLRKINNSSDLKELSINSFWSLLASVISKGLIFVAWLMVAKILGKEGNGQVGVIRSTINLFMIFAGSGIALTTTKYIPELITKDKDKVSRIITWSAVFSCFIGLILSFLLFFGAPYISKNILNSAELADTLKISSFLLFLSVVDSLISGCLKGFKDFKGLLLIGFLYGICLFASLYIGTIRYGVEGTFAGFTFSTFILVLLGGTFLKRNMIKYGLKFAFKLEDEVKILKKFTLPAILTGVMVIPFKWGVDTIMVNQPSGYKELGLYAAIILFQNMILMITATLDAPLITIMVKEKKDKRIEKLNLIIPWAIGTCMVLPILFFPSIFNVFLGEEYTGDDNYRKTLFLIMLTTTIILYKQGIARIMIVNSLMWFSFFSNLVWGTLLVLFFYFVKNKNAETLAYSYFIAYVINTILIIPIYIKKKIIPLTLITSRWAILIWIIFSGTFIVFYNYSFENVIFRIFALVILFITFVGLFYNLLLKD</sequence>
<dbReference type="InterPro" id="IPR050833">
    <property type="entry name" value="Poly_Biosynth_Transport"/>
</dbReference>
<evidence type="ECO:0000256" key="1">
    <source>
        <dbReference type="ARBA" id="ARBA00004651"/>
    </source>
</evidence>
<keyword evidence="3 6" id="KW-0812">Transmembrane</keyword>
<proteinExistence type="predicted"/>
<accession>A0A1K1QVS6</accession>
<protein>
    <submittedName>
        <fullName evidence="7">Membrane protein involved in the export of O-antigen and teichoic acid</fullName>
    </submittedName>
</protein>
<feature type="transmembrane region" description="Helical" evidence="6">
    <location>
        <begin position="271"/>
        <end position="297"/>
    </location>
</feature>
<evidence type="ECO:0000313" key="8">
    <source>
        <dbReference type="Proteomes" id="UP000182248"/>
    </source>
</evidence>
<feature type="transmembrane region" description="Helical" evidence="6">
    <location>
        <begin position="139"/>
        <end position="157"/>
    </location>
</feature>
<feature type="transmembrane region" description="Helical" evidence="6">
    <location>
        <begin position="194"/>
        <end position="212"/>
    </location>
</feature>
<dbReference type="Proteomes" id="UP000182248">
    <property type="component" value="Unassembled WGS sequence"/>
</dbReference>
<keyword evidence="2" id="KW-1003">Cell membrane</keyword>
<evidence type="ECO:0000256" key="5">
    <source>
        <dbReference type="ARBA" id="ARBA00023136"/>
    </source>
</evidence>
<feature type="transmembrane region" description="Helical" evidence="6">
    <location>
        <begin position="97"/>
        <end position="119"/>
    </location>
</feature>
<reference evidence="7 8" key="1">
    <citation type="submission" date="2016-11" db="EMBL/GenBank/DDBJ databases">
        <authorList>
            <person name="Jaros S."/>
            <person name="Januszkiewicz K."/>
            <person name="Wedrychowicz H."/>
        </authorList>
    </citation>
    <scope>NUCLEOTIDE SEQUENCE [LARGE SCALE GENOMIC DNA]</scope>
    <source>
        <strain evidence="7 8">CGMCC 1.12145</strain>
    </source>
</reference>
<feature type="transmembrane region" description="Helical" evidence="6">
    <location>
        <begin position="166"/>
        <end position="188"/>
    </location>
</feature>
<feature type="transmembrane region" description="Helical" evidence="6">
    <location>
        <begin position="437"/>
        <end position="457"/>
    </location>
</feature>
<dbReference type="RefSeq" id="WP_072318108.1">
    <property type="nucleotide sequence ID" value="NZ_FPJE01000016.1"/>
</dbReference>
<dbReference type="PANTHER" id="PTHR30250">
    <property type="entry name" value="PST FAMILY PREDICTED COLANIC ACID TRANSPORTER"/>
    <property type="match status" value="1"/>
</dbReference>
<dbReference type="EMBL" id="FPJE01000016">
    <property type="protein sequence ID" value="SFW64015.1"/>
    <property type="molecule type" value="Genomic_DNA"/>
</dbReference>
<dbReference type="GO" id="GO:0005886">
    <property type="term" value="C:plasma membrane"/>
    <property type="evidence" value="ECO:0007669"/>
    <property type="project" value="UniProtKB-SubCell"/>
</dbReference>
<name>A0A1K1QVS6_9FLAO</name>
<gene>
    <name evidence="7" type="ORF">SAMN02927921_02904</name>
</gene>
<dbReference type="InterPro" id="IPR002797">
    <property type="entry name" value="Polysacc_synth"/>
</dbReference>
<feature type="transmembrane region" description="Helical" evidence="6">
    <location>
        <begin position="57"/>
        <end position="77"/>
    </location>
</feature>
<evidence type="ECO:0000256" key="3">
    <source>
        <dbReference type="ARBA" id="ARBA00022692"/>
    </source>
</evidence>
<organism evidence="7 8">
    <name type="scientific">Sinomicrobium oceani</name>
    <dbReference type="NCBI Taxonomy" id="1150368"/>
    <lineage>
        <taxon>Bacteria</taxon>
        <taxon>Pseudomonadati</taxon>
        <taxon>Bacteroidota</taxon>
        <taxon>Flavobacteriia</taxon>
        <taxon>Flavobacteriales</taxon>
        <taxon>Flavobacteriaceae</taxon>
        <taxon>Sinomicrobium</taxon>
    </lineage>
</organism>
<evidence type="ECO:0000313" key="7">
    <source>
        <dbReference type="EMBL" id="SFW64015.1"/>
    </source>
</evidence>
<dbReference type="STRING" id="1150368.SAMN02927921_02904"/>
<keyword evidence="8" id="KW-1185">Reference proteome</keyword>
<feature type="transmembrane region" description="Helical" evidence="6">
    <location>
        <begin position="20"/>
        <end position="45"/>
    </location>
</feature>
<dbReference type="AlphaFoldDB" id="A0A1K1QVS6"/>
<dbReference type="Pfam" id="PF01943">
    <property type="entry name" value="Polysacc_synt"/>
    <property type="match status" value="1"/>
</dbReference>
<keyword evidence="4 6" id="KW-1133">Transmembrane helix</keyword>
<evidence type="ECO:0000256" key="6">
    <source>
        <dbReference type="SAM" id="Phobius"/>
    </source>
</evidence>
<comment type="subcellular location">
    <subcellularLocation>
        <location evidence="1">Cell membrane</location>
        <topology evidence="1">Multi-pass membrane protein</topology>
    </subcellularLocation>
</comment>
<keyword evidence="5 6" id="KW-0472">Membrane</keyword>
<dbReference type="PANTHER" id="PTHR30250:SF11">
    <property type="entry name" value="O-ANTIGEN TRANSPORTER-RELATED"/>
    <property type="match status" value="1"/>
</dbReference>